<dbReference type="PANTHER" id="PTHR47053:SF1">
    <property type="entry name" value="MUREIN DD-ENDOPEPTIDASE MEPH-RELATED"/>
    <property type="match status" value="1"/>
</dbReference>
<keyword evidence="2" id="KW-0645">Protease</keyword>
<dbReference type="RefSeq" id="WP_346030269.1">
    <property type="nucleotide sequence ID" value="NZ_BAAANV010000037.1"/>
</dbReference>
<dbReference type="Pfam" id="PF00877">
    <property type="entry name" value="NLPC_P60"/>
    <property type="match status" value="1"/>
</dbReference>
<feature type="chain" id="PRO_5045940152" description="NlpC/P60 domain-containing protein" evidence="5">
    <location>
        <begin position="30"/>
        <end position="274"/>
    </location>
</feature>
<evidence type="ECO:0000256" key="1">
    <source>
        <dbReference type="ARBA" id="ARBA00007074"/>
    </source>
</evidence>
<dbReference type="PANTHER" id="PTHR47053">
    <property type="entry name" value="MUREIN DD-ENDOPEPTIDASE MEPH-RELATED"/>
    <property type="match status" value="1"/>
</dbReference>
<keyword evidence="3" id="KW-0378">Hydrolase</keyword>
<dbReference type="InterPro" id="IPR006311">
    <property type="entry name" value="TAT_signal"/>
</dbReference>
<dbReference type="InterPro" id="IPR003646">
    <property type="entry name" value="SH3-like_bac-type"/>
</dbReference>
<keyword evidence="4" id="KW-0788">Thiol protease</keyword>
<dbReference type="Proteomes" id="UP001501288">
    <property type="component" value="Unassembled WGS sequence"/>
</dbReference>
<sequence>MVITRRQFLGGSAALAGTFALAPAPAAMAATAPTLAQSRAFGLRMLATMRQHEGDRFVWGATGPTRWDCSGFFRWAHETTADPLGKHAGYYLPHNASAIRYSAAHLKLRVKVPILEAAKYAQPGDAVFFHNRHGVHHCGIAEGGNRFYSAAGWTRPAWVCSTTFDFYAKYSIDSSAEAQATGRYTHVSICSFVGPGVSATTAAPTPATPAPKGTVTKRAKAGVKLNVRTAPSTTASVVGKLAAGTAVTGTLSGGWMKITTGTYAGRFVSATYLV</sequence>
<dbReference type="PROSITE" id="PS51935">
    <property type="entry name" value="NLPC_P60"/>
    <property type="match status" value="1"/>
</dbReference>
<dbReference type="InterPro" id="IPR051202">
    <property type="entry name" value="Peptidase_C40"/>
</dbReference>
<reference evidence="7 8" key="1">
    <citation type="journal article" date="2019" name="Int. J. Syst. Evol. Microbiol.">
        <title>The Global Catalogue of Microorganisms (GCM) 10K type strain sequencing project: providing services to taxonomists for standard genome sequencing and annotation.</title>
        <authorList>
            <consortium name="The Broad Institute Genomics Platform"/>
            <consortium name="The Broad Institute Genome Sequencing Center for Infectious Disease"/>
            <person name="Wu L."/>
            <person name="Ma J."/>
        </authorList>
    </citation>
    <scope>NUCLEOTIDE SEQUENCE [LARGE SCALE GENOMIC DNA]</scope>
    <source>
        <strain evidence="7 8">JCM 14588</strain>
    </source>
</reference>
<comment type="similarity">
    <text evidence="1">Belongs to the peptidase C40 family.</text>
</comment>
<dbReference type="InterPro" id="IPR038765">
    <property type="entry name" value="Papain-like_cys_pep_sf"/>
</dbReference>
<evidence type="ECO:0000256" key="2">
    <source>
        <dbReference type="ARBA" id="ARBA00022670"/>
    </source>
</evidence>
<proteinExistence type="inferred from homology"/>
<protein>
    <recommendedName>
        <fullName evidence="6">NlpC/P60 domain-containing protein</fullName>
    </recommendedName>
</protein>
<feature type="signal peptide" evidence="5">
    <location>
        <begin position="1"/>
        <end position="29"/>
    </location>
</feature>
<name>A0ABN2BP96_9MICO</name>
<dbReference type="InterPro" id="IPR000064">
    <property type="entry name" value="NLP_P60_dom"/>
</dbReference>
<evidence type="ECO:0000259" key="6">
    <source>
        <dbReference type="PROSITE" id="PS51935"/>
    </source>
</evidence>
<dbReference type="SUPFAM" id="SSF54001">
    <property type="entry name" value="Cysteine proteinases"/>
    <property type="match status" value="1"/>
</dbReference>
<dbReference type="Gene3D" id="2.30.30.40">
    <property type="entry name" value="SH3 Domains"/>
    <property type="match status" value="1"/>
</dbReference>
<accession>A0ABN2BP96</accession>
<keyword evidence="8" id="KW-1185">Reference proteome</keyword>
<evidence type="ECO:0000313" key="8">
    <source>
        <dbReference type="Proteomes" id="UP001501288"/>
    </source>
</evidence>
<evidence type="ECO:0000256" key="3">
    <source>
        <dbReference type="ARBA" id="ARBA00022801"/>
    </source>
</evidence>
<gene>
    <name evidence="7" type="ORF">GCM10009762_16130</name>
</gene>
<evidence type="ECO:0000256" key="5">
    <source>
        <dbReference type="SAM" id="SignalP"/>
    </source>
</evidence>
<feature type="domain" description="NlpC/P60" evidence="6">
    <location>
        <begin position="39"/>
        <end position="182"/>
    </location>
</feature>
<dbReference type="EMBL" id="BAAANV010000037">
    <property type="protein sequence ID" value="GAA1543481.1"/>
    <property type="molecule type" value="Genomic_DNA"/>
</dbReference>
<dbReference type="PROSITE" id="PS51318">
    <property type="entry name" value="TAT"/>
    <property type="match status" value="1"/>
</dbReference>
<evidence type="ECO:0000313" key="7">
    <source>
        <dbReference type="EMBL" id="GAA1543481.1"/>
    </source>
</evidence>
<comment type="caution">
    <text evidence="7">The sequence shown here is derived from an EMBL/GenBank/DDBJ whole genome shotgun (WGS) entry which is preliminary data.</text>
</comment>
<organism evidence="7 8">
    <name type="scientific">Dermacoccus barathri</name>
    <dbReference type="NCBI Taxonomy" id="322601"/>
    <lineage>
        <taxon>Bacteria</taxon>
        <taxon>Bacillati</taxon>
        <taxon>Actinomycetota</taxon>
        <taxon>Actinomycetes</taxon>
        <taxon>Micrococcales</taxon>
        <taxon>Dermacoccaceae</taxon>
        <taxon>Dermacoccus</taxon>
    </lineage>
</organism>
<keyword evidence="5" id="KW-0732">Signal</keyword>
<evidence type="ECO:0000256" key="4">
    <source>
        <dbReference type="ARBA" id="ARBA00022807"/>
    </source>
</evidence>
<dbReference type="Gene3D" id="3.90.1720.10">
    <property type="entry name" value="endopeptidase domain like (from Nostoc punctiforme)"/>
    <property type="match status" value="1"/>
</dbReference>
<dbReference type="Pfam" id="PF08239">
    <property type="entry name" value="SH3_3"/>
    <property type="match status" value="1"/>
</dbReference>